<dbReference type="EMBL" id="VLTN01000032">
    <property type="protein sequence ID" value="KAA0150691.1"/>
    <property type="molecule type" value="Genomic_DNA"/>
</dbReference>
<feature type="region of interest" description="Disordered" evidence="2">
    <location>
        <begin position="263"/>
        <end position="287"/>
    </location>
</feature>
<comment type="caution">
    <text evidence="3">The sequence shown here is derived from an EMBL/GenBank/DDBJ whole genome shotgun (WGS) entry which is preliminary data.</text>
</comment>
<protein>
    <submittedName>
        <fullName evidence="3">Uncharacterized protein</fullName>
    </submittedName>
</protein>
<evidence type="ECO:0000313" key="4">
    <source>
        <dbReference type="Proteomes" id="UP000323011"/>
    </source>
</evidence>
<accession>A0A5A8CFP7</accession>
<dbReference type="OMA" id="TSPRYET"/>
<dbReference type="Proteomes" id="UP000323011">
    <property type="component" value="Unassembled WGS sequence"/>
</dbReference>
<proteinExistence type="predicted"/>
<keyword evidence="1" id="KW-0175">Coiled coil</keyword>
<sequence length="600" mass="61143">MADDVVTLAIATAAAVLSGSPHEDALIRDLAASASDRPDAHACLKRLERTVGKHYCALWTQCRRGCQYADRQHAWRAETDCWLPFSEASLARAGNKGVKRQPAADGSSRRPARHGAGSAHRSAERPGGDPGAVTDADDPSPATAGEREPTAVAWEPLARSPPRAPGARVMPAAGAAADGDPSPAGMAQLTEALLAAAQAANRAADSAVSAAARAEAAEARSASLEETLADLRRLNRLLEQRLSQALAAPAGAAAATLGEAAGAGRAGAGAGAGDSPSPPPPDIWLDIGSSRPRAAVAAPSRFGVSTEEMLSRRDREQNRILRWVQGSAGLGGEGRAAAGAAPARASALRRTAVVASDQDRQAWWVRGGERRGLGLRDQAKGAGMGAEASWAVGAQAPRGRLAAAALEPSTTAGGYVAATEAVGRGNRSGEVAWAGLGRSVGRVAGEEASWLSLAGGGGVAALTSGARPRDPEDEVEDLWSGMGRARGEGAGEEPGWLSLHPAFRGARRRRDAAVGRAAGRLGRSASDGSSKPLWSQRSASAAVRAREAAAAAAALVPVSAGSPGRRGGGNPGRLGRTQSQPRPERAQALESVLRHLQGLA</sequence>
<feature type="compositionally biased region" description="Low complexity" evidence="2">
    <location>
        <begin position="514"/>
        <end position="530"/>
    </location>
</feature>
<feature type="region of interest" description="Disordered" evidence="2">
    <location>
        <begin position="93"/>
        <end position="184"/>
    </location>
</feature>
<reference evidence="3 4" key="1">
    <citation type="submission" date="2019-07" db="EMBL/GenBank/DDBJ databases">
        <title>Genomes of Cafeteria roenbergensis.</title>
        <authorList>
            <person name="Fischer M.G."/>
            <person name="Hackl T."/>
            <person name="Roman M."/>
        </authorList>
    </citation>
    <scope>NUCLEOTIDE SEQUENCE [LARGE SCALE GENOMIC DNA]</scope>
    <source>
        <strain evidence="3 4">BVI</strain>
    </source>
</reference>
<evidence type="ECO:0000313" key="3">
    <source>
        <dbReference type="EMBL" id="KAA0150691.1"/>
    </source>
</evidence>
<evidence type="ECO:0000256" key="2">
    <source>
        <dbReference type="SAM" id="MobiDB-lite"/>
    </source>
</evidence>
<feature type="region of interest" description="Disordered" evidence="2">
    <location>
        <begin position="510"/>
        <end position="534"/>
    </location>
</feature>
<name>A0A5A8CFP7_CAFRO</name>
<organism evidence="3 4">
    <name type="scientific">Cafeteria roenbergensis</name>
    <name type="common">Marine flagellate</name>
    <dbReference type="NCBI Taxonomy" id="33653"/>
    <lineage>
        <taxon>Eukaryota</taxon>
        <taxon>Sar</taxon>
        <taxon>Stramenopiles</taxon>
        <taxon>Bigyra</taxon>
        <taxon>Opalozoa</taxon>
        <taxon>Bicosoecida</taxon>
        <taxon>Cafeteriaceae</taxon>
        <taxon>Cafeteria</taxon>
    </lineage>
</organism>
<evidence type="ECO:0000256" key="1">
    <source>
        <dbReference type="SAM" id="Coils"/>
    </source>
</evidence>
<feature type="region of interest" description="Disordered" evidence="2">
    <location>
        <begin position="559"/>
        <end position="586"/>
    </location>
</feature>
<keyword evidence="4" id="KW-1185">Reference proteome</keyword>
<gene>
    <name evidence="3" type="ORF">FNF29_05028</name>
</gene>
<dbReference type="AlphaFoldDB" id="A0A5A8CFP7"/>
<feature type="compositionally biased region" description="Low complexity" evidence="2">
    <location>
        <begin position="165"/>
        <end position="184"/>
    </location>
</feature>
<feature type="coiled-coil region" evidence="1">
    <location>
        <begin position="207"/>
        <end position="248"/>
    </location>
</feature>